<accession>A0A229TDN0</accession>
<evidence type="ECO:0000313" key="5">
    <source>
        <dbReference type="Proteomes" id="UP000215199"/>
    </source>
</evidence>
<dbReference type="PANTHER" id="PTHR43649:SF29">
    <property type="entry name" value="OSMOPROTECTIVE COMPOUNDS-BINDING PROTEIN GGTB"/>
    <property type="match status" value="1"/>
</dbReference>
<dbReference type="SUPFAM" id="SSF53850">
    <property type="entry name" value="Periplasmic binding protein-like II"/>
    <property type="match status" value="1"/>
</dbReference>
<dbReference type="Pfam" id="PF01547">
    <property type="entry name" value="SBP_bac_1"/>
    <property type="match status" value="1"/>
</dbReference>
<evidence type="ECO:0000256" key="2">
    <source>
        <dbReference type="ARBA" id="ARBA00022448"/>
    </source>
</evidence>
<dbReference type="InterPro" id="IPR050490">
    <property type="entry name" value="Bact_solute-bd_prot1"/>
</dbReference>
<dbReference type="PROSITE" id="PS51257">
    <property type="entry name" value="PROKAR_LIPOPROTEIN"/>
    <property type="match status" value="1"/>
</dbReference>
<dbReference type="OrthoDB" id="358201at2"/>
<comment type="similarity">
    <text evidence="1">Belongs to the bacterial solute-binding protein 1 family.</text>
</comment>
<dbReference type="RefSeq" id="WP_093946687.1">
    <property type="nucleotide sequence ID" value="NZ_NMUL01000007.1"/>
</dbReference>
<keyword evidence="3" id="KW-0732">Signal</keyword>
<evidence type="ECO:0000256" key="3">
    <source>
        <dbReference type="SAM" id="SignalP"/>
    </source>
</evidence>
<name>A0A229TDN0_9PSEU</name>
<dbReference type="EMBL" id="NMUL01000007">
    <property type="protein sequence ID" value="OXM69356.1"/>
    <property type="molecule type" value="Genomic_DNA"/>
</dbReference>
<reference evidence="5" key="1">
    <citation type="submission" date="2017-07" db="EMBL/GenBank/DDBJ databases">
        <title>Comparative genome mining reveals phylogenetic distribution patterns of secondary metabolites in Amycolatopsis.</title>
        <authorList>
            <person name="Adamek M."/>
            <person name="Alanjary M."/>
            <person name="Sales-Ortells H."/>
            <person name="Goodfellow M."/>
            <person name="Bull A.T."/>
            <person name="Kalinowski J."/>
            <person name="Ziemert N."/>
        </authorList>
    </citation>
    <scope>NUCLEOTIDE SEQUENCE [LARGE SCALE GENOMIC DNA]</scope>
    <source>
        <strain evidence="5">H5</strain>
    </source>
</reference>
<dbReference type="PANTHER" id="PTHR43649">
    <property type="entry name" value="ARABINOSE-BINDING PROTEIN-RELATED"/>
    <property type="match status" value="1"/>
</dbReference>
<evidence type="ECO:0000313" key="4">
    <source>
        <dbReference type="EMBL" id="OXM69356.1"/>
    </source>
</evidence>
<gene>
    <name evidence="4" type="ORF">CF165_07455</name>
</gene>
<evidence type="ECO:0000256" key="1">
    <source>
        <dbReference type="ARBA" id="ARBA00008520"/>
    </source>
</evidence>
<feature type="signal peptide" evidence="3">
    <location>
        <begin position="1"/>
        <end position="19"/>
    </location>
</feature>
<dbReference type="InterPro" id="IPR006059">
    <property type="entry name" value="SBP"/>
</dbReference>
<protein>
    <submittedName>
        <fullName evidence="4">ABC transporter substrate-binding protein</fullName>
    </submittedName>
</protein>
<dbReference type="AlphaFoldDB" id="A0A229TDN0"/>
<keyword evidence="2" id="KW-0813">Transport</keyword>
<dbReference type="Gene3D" id="3.40.190.10">
    <property type="entry name" value="Periplasmic binding protein-like II"/>
    <property type="match status" value="2"/>
</dbReference>
<feature type="chain" id="PRO_5038601428" evidence="3">
    <location>
        <begin position="20"/>
        <end position="424"/>
    </location>
</feature>
<keyword evidence="5" id="KW-1185">Reference proteome</keyword>
<organism evidence="4 5">
    <name type="scientific">Amycolatopsis vastitatis</name>
    <dbReference type="NCBI Taxonomy" id="1905142"/>
    <lineage>
        <taxon>Bacteria</taxon>
        <taxon>Bacillati</taxon>
        <taxon>Actinomycetota</taxon>
        <taxon>Actinomycetes</taxon>
        <taxon>Pseudonocardiales</taxon>
        <taxon>Pseudonocardiaceae</taxon>
        <taxon>Amycolatopsis</taxon>
    </lineage>
</organism>
<dbReference type="Proteomes" id="UP000215199">
    <property type="component" value="Unassembled WGS sequence"/>
</dbReference>
<proteinExistence type="inferred from homology"/>
<comment type="caution">
    <text evidence="4">The sequence shown here is derived from an EMBL/GenBank/DDBJ whole genome shotgun (WGS) entry which is preliminary data.</text>
</comment>
<sequence length="424" mass="45605">MRRSLALGAAALLAVSACSVGSNTGGSGGDKEITFLTFETPNLTPAYWDAAIKRVTDKNPGIKVKKLVAPTADGRTSYAKQLLQSGQFPDVMIAVDSAGFAEAGNLYAWTPDELKDFQFPQANPVNGKYYQLPANTQTIPPIYYNKKMFADAGITAPPKTWDELVTDAGKLKDKGYSPFTIGGGKDGFPSSMILSGLVSTEVYNTMPDWLTQRRQDKVKFADPAFQHAFAKLADLAAKGYVDKTSVSRDYAATEQAFLDGKSAMYPMGNWFAANADSKKHDFEVGVFNFPTEDGKLVVPAYTGGGMIVNAKAANLDAARKFALGFQLDKDQLDASVKADGLFPAIKGYTPPSDVGPTFKAGYDLYTQAVQQNAVVHAFRWETADDGLLPGMKDKVDQAAQDVITGRKPVADACAFLDTEWAKAG</sequence>